<dbReference type="Gene3D" id="1.20.1530.20">
    <property type="match status" value="1"/>
</dbReference>
<comment type="caution">
    <text evidence="9">The sequence shown here is derived from an EMBL/GenBank/DDBJ whole genome shotgun (WGS) entry which is preliminary data.</text>
</comment>
<gene>
    <name evidence="9" type="ORF">GCM10007877_33970</name>
</gene>
<dbReference type="GO" id="GO:0055085">
    <property type="term" value="P:transmembrane transport"/>
    <property type="evidence" value="ECO:0007669"/>
    <property type="project" value="InterPro"/>
</dbReference>
<evidence type="ECO:0000256" key="2">
    <source>
        <dbReference type="ARBA" id="ARBA00010145"/>
    </source>
</evidence>
<accession>A0AA37WNJ8</accession>
<evidence type="ECO:0000313" key="10">
    <source>
        <dbReference type="Proteomes" id="UP001156870"/>
    </source>
</evidence>
<evidence type="ECO:0000256" key="6">
    <source>
        <dbReference type="ARBA" id="ARBA00022989"/>
    </source>
</evidence>
<feature type="transmembrane region" description="Helical" evidence="8">
    <location>
        <begin position="121"/>
        <end position="143"/>
    </location>
</feature>
<name>A0AA37WNJ8_9GAMM</name>
<organism evidence="9 10">
    <name type="scientific">Marinibactrum halimedae</name>
    <dbReference type="NCBI Taxonomy" id="1444977"/>
    <lineage>
        <taxon>Bacteria</taxon>
        <taxon>Pseudomonadati</taxon>
        <taxon>Pseudomonadota</taxon>
        <taxon>Gammaproteobacteria</taxon>
        <taxon>Cellvibrionales</taxon>
        <taxon>Cellvibrionaceae</taxon>
        <taxon>Marinibactrum</taxon>
    </lineage>
</organism>
<dbReference type="InterPro" id="IPR004776">
    <property type="entry name" value="Mem_transp_PIN-like"/>
</dbReference>
<feature type="transmembrane region" description="Helical" evidence="8">
    <location>
        <begin position="33"/>
        <end position="52"/>
    </location>
</feature>
<comment type="similarity">
    <text evidence="2">Belongs to the auxin efflux carrier (TC 2.A.69) family.</text>
</comment>
<keyword evidence="5 8" id="KW-0812">Transmembrane</keyword>
<dbReference type="InterPro" id="IPR038770">
    <property type="entry name" value="Na+/solute_symporter_sf"/>
</dbReference>
<evidence type="ECO:0000256" key="3">
    <source>
        <dbReference type="ARBA" id="ARBA00022448"/>
    </source>
</evidence>
<dbReference type="GO" id="GO:0005886">
    <property type="term" value="C:plasma membrane"/>
    <property type="evidence" value="ECO:0007669"/>
    <property type="project" value="UniProtKB-SubCell"/>
</dbReference>
<feature type="transmembrane region" description="Helical" evidence="8">
    <location>
        <begin position="274"/>
        <end position="296"/>
    </location>
</feature>
<feature type="transmembrane region" description="Helical" evidence="8">
    <location>
        <begin position="187"/>
        <end position="207"/>
    </location>
</feature>
<keyword evidence="10" id="KW-1185">Reference proteome</keyword>
<dbReference type="RefSeq" id="WP_232592602.1">
    <property type="nucleotide sequence ID" value="NZ_BSPD01000085.1"/>
</dbReference>
<dbReference type="PANTHER" id="PTHR36838:SF1">
    <property type="entry name" value="SLR1864 PROTEIN"/>
    <property type="match status" value="1"/>
</dbReference>
<dbReference type="EMBL" id="BSPD01000085">
    <property type="protein sequence ID" value="GLS27678.1"/>
    <property type="molecule type" value="Genomic_DNA"/>
</dbReference>
<evidence type="ECO:0000256" key="4">
    <source>
        <dbReference type="ARBA" id="ARBA00022475"/>
    </source>
</evidence>
<feature type="transmembrane region" description="Helical" evidence="8">
    <location>
        <begin position="213"/>
        <end position="233"/>
    </location>
</feature>
<dbReference type="Pfam" id="PF03547">
    <property type="entry name" value="Mem_trans"/>
    <property type="match status" value="1"/>
</dbReference>
<evidence type="ECO:0000313" key="9">
    <source>
        <dbReference type="EMBL" id="GLS27678.1"/>
    </source>
</evidence>
<feature type="transmembrane region" description="Helical" evidence="8">
    <location>
        <begin position="155"/>
        <end position="175"/>
    </location>
</feature>
<comment type="subcellular location">
    <subcellularLocation>
        <location evidence="1">Cell membrane</location>
        <topology evidence="1">Multi-pass membrane protein</topology>
    </subcellularLocation>
</comment>
<keyword evidence="7 8" id="KW-0472">Membrane</keyword>
<keyword evidence="4" id="KW-1003">Cell membrane</keyword>
<dbReference type="PANTHER" id="PTHR36838">
    <property type="entry name" value="AUXIN EFFLUX CARRIER FAMILY PROTEIN"/>
    <property type="match status" value="1"/>
</dbReference>
<proteinExistence type="inferred from homology"/>
<dbReference type="Proteomes" id="UP001156870">
    <property type="component" value="Unassembled WGS sequence"/>
</dbReference>
<protein>
    <recommendedName>
        <fullName evidence="11">AEC family transporter</fullName>
    </recommendedName>
</protein>
<keyword evidence="3" id="KW-0813">Transport</keyword>
<keyword evidence="6 8" id="KW-1133">Transmembrane helix</keyword>
<sequence length="300" mass="32618">MMTELFSILAPPFLCMVIGMAWVKGGSAFETEFVTKLVMWVGAPCLVVYVIGRSEVANQEILLVSAVALFVILFTGILGYITLRALRLDIATYLPPVLFSNNGYLGVPVALYAFGESGLALSLGFFIVFLVLQNSVGILFYNYGNQALSKNLTFVFRQPVFYGVLIGMGILQMGWEWPQWTGRSLQLLSGITIPLMMLTLGVSLIALKPSSVWIGLLVTLLRIGGGFLGAWLITGWMDLNPLLKAVCLVQASMPVAVFNYLYSLKFGQDHTAVAGTVVVSTLTSIITLPLVVAYALSLLR</sequence>
<evidence type="ECO:0000256" key="5">
    <source>
        <dbReference type="ARBA" id="ARBA00022692"/>
    </source>
</evidence>
<dbReference type="AlphaFoldDB" id="A0AA37WNJ8"/>
<evidence type="ECO:0000256" key="8">
    <source>
        <dbReference type="SAM" id="Phobius"/>
    </source>
</evidence>
<reference evidence="9 10" key="1">
    <citation type="journal article" date="2014" name="Int. J. Syst. Evol. Microbiol.">
        <title>Complete genome sequence of Corynebacterium casei LMG S-19264T (=DSM 44701T), isolated from a smear-ripened cheese.</title>
        <authorList>
            <consortium name="US DOE Joint Genome Institute (JGI-PGF)"/>
            <person name="Walter F."/>
            <person name="Albersmeier A."/>
            <person name="Kalinowski J."/>
            <person name="Ruckert C."/>
        </authorList>
    </citation>
    <scope>NUCLEOTIDE SEQUENCE [LARGE SCALE GENOMIC DNA]</scope>
    <source>
        <strain evidence="9 10">NBRC 110095</strain>
    </source>
</reference>
<evidence type="ECO:0000256" key="7">
    <source>
        <dbReference type="ARBA" id="ARBA00023136"/>
    </source>
</evidence>
<evidence type="ECO:0008006" key="11">
    <source>
        <dbReference type="Google" id="ProtNLM"/>
    </source>
</evidence>
<evidence type="ECO:0000256" key="1">
    <source>
        <dbReference type="ARBA" id="ARBA00004651"/>
    </source>
</evidence>
<feature type="transmembrane region" description="Helical" evidence="8">
    <location>
        <begin position="61"/>
        <end position="81"/>
    </location>
</feature>